<name>A0A5B7FRA6_PORTR</name>
<dbReference type="Proteomes" id="UP000324222">
    <property type="component" value="Unassembled WGS sequence"/>
</dbReference>
<proteinExistence type="predicted"/>
<organism evidence="1 2">
    <name type="scientific">Portunus trituberculatus</name>
    <name type="common">Swimming crab</name>
    <name type="synonym">Neptunus trituberculatus</name>
    <dbReference type="NCBI Taxonomy" id="210409"/>
    <lineage>
        <taxon>Eukaryota</taxon>
        <taxon>Metazoa</taxon>
        <taxon>Ecdysozoa</taxon>
        <taxon>Arthropoda</taxon>
        <taxon>Crustacea</taxon>
        <taxon>Multicrustacea</taxon>
        <taxon>Malacostraca</taxon>
        <taxon>Eumalacostraca</taxon>
        <taxon>Eucarida</taxon>
        <taxon>Decapoda</taxon>
        <taxon>Pleocyemata</taxon>
        <taxon>Brachyura</taxon>
        <taxon>Eubrachyura</taxon>
        <taxon>Portunoidea</taxon>
        <taxon>Portunidae</taxon>
        <taxon>Portuninae</taxon>
        <taxon>Portunus</taxon>
    </lineage>
</organism>
<protein>
    <submittedName>
        <fullName evidence="1">Uncharacterized protein</fullName>
    </submittedName>
</protein>
<dbReference type="AlphaFoldDB" id="A0A5B7FRA6"/>
<evidence type="ECO:0000313" key="1">
    <source>
        <dbReference type="EMBL" id="MPC47915.1"/>
    </source>
</evidence>
<comment type="caution">
    <text evidence="1">The sequence shown here is derived from an EMBL/GenBank/DDBJ whole genome shotgun (WGS) entry which is preliminary data.</text>
</comment>
<reference evidence="1 2" key="1">
    <citation type="submission" date="2019-05" db="EMBL/GenBank/DDBJ databases">
        <title>Another draft genome of Portunus trituberculatus and its Hox gene families provides insights of decapod evolution.</title>
        <authorList>
            <person name="Jeong J.-H."/>
            <person name="Song I."/>
            <person name="Kim S."/>
            <person name="Choi T."/>
            <person name="Kim D."/>
            <person name="Ryu S."/>
            <person name="Kim W."/>
        </authorList>
    </citation>
    <scope>NUCLEOTIDE SEQUENCE [LARGE SCALE GENOMIC DNA]</scope>
    <source>
        <tissue evidence="1">Muscle</tissue>
    </source>
</reference>
<evidence type="ECO:0000313" key="2">
    <source>
        <dbReference type="Proteomes" id="UP000324222"/>
    </source>
</evidence>
<sequence length="67" mass="7420">MTAKEEVGGRDADTIHTHLWMPDVKEDDMNDDVDNNDINVPLPDIPGVGHAFAEQLASTQSRYVTLL</sequence>
<keyword evidence="2" id="KW-1185">Reference proteome</keyword>
<dbReference type="EMBL" id="VSRR010007998">
    <property type="protein sequence ID" value="MPC47915.1"/>
    <property type="molecule type" value="Genomic_DNA"/>
</dbReference>
<accession>A0A5B7FRA6</accession>
<gene>
    <name evidence="1" type="ORF">E2C01_041676</name>
</gene>